<protein>
    <submittedName>
        <fullName evidence="1">Uncharacterized protein</fullName>
    </submittedName>
</protein>
<dbReference type="Proteomes" id="UP001474181">
    <property type="component" value="Unassembled WGS sequence"/>
</dbReference>
<comment type="caution">
    <text evidence="1">The sequence shown here is derived from an EMBL/GenBank/DDBJ whole genome shotgun (WGS) entry which is preliminary data.</text>
</comment>
<sequence>MLAVAPAGAHISSRYATKPRWDSCDGIESTYGWDEPTANLEFTGGGTDAQVVAHLKSALRKSGWIFDAANSAPTGPWYWHKTVARNVQGTAQLLGGSAFNPSDWDLQATTPPATHPVTGC</sequence>
<keyword evidence="2" id="KW-1185">Reference proteome</keyword>
<organism evidence="1 2">
    <name type="scientific">Streptomyces hyaluromycini</name>
    <dbReference type="NCBI Taxonomy" id="1377993"/>
    <lineage>
        <taxon>Bacteria</taxon>
        <taxon>Bacillati</taxon>
        <taxon>Actinomycetota</taxon>
        <taxon>Actinomycetes</taxon>
        <taxon>Kitasatosporales</taxon>
        <taxon>Streptomycetaceae</taxon>
        <taxon>Streptomyces</taxon>
    </lineage>
</organism>
<dbReference type="RefSeq" id="WP_350783777.1">
    <property type="nucleotide sequence ID" value="NZ_JBEPEK010000196.1"/>
</dbReference>
<proteinExistence type="predicted"/>
<gene>
    <name evidence="1" type="ORF">ABT404_25280</name>
</gene>
<reference evidence="1 2" key="1">
    <citation type="submission" date="2024-06" db="EMBL/GenBank/DDBJ databases">
        <title>The Natural Products Discovery Center: Release of the First 8490 Sequenced Strains for Exploring Actinobacteria Biosynthetic Diversity.</title>
        <authorList>
            <person name="Kalkreuter E."/>
            <person name="Kautsar S.A."/>
            <person name="Yang D."/>
            <person name="Bader C.D."/>
            <person name="Teijaro C.N."/>
            <person name="Fluegel L."/>
            <person name="Davis C.M."/>
            <person name="Simpson J.R."/>
            <person name="Lauterbach L."/>
            <person name="Steele A.D."/>
            <person name="Gui C."/>
            <person name="Meng S."/>
            <person name="Li G."/>
            <person name="Viehrig K."/>
            <person name="Ye F."/>
            <person name="Su P."/>
            <person name="Kiefer A.F."/>
            <person name="Nichols A."/>
            <person name="Cepeda A.J."/>
            <person name="Yan W."/>
            <person name="Fan B."/>
            <person name="Jiang Y."/>
            <person name="Adhikari A."/>
            <person name="Zheng C.-J."/>
            <person name="Schuster L."/>
            <person name="Cowan T.M."/>
            <person name="Smanski M.J."/>
            <person name="Chevrette M.G."/>
            <person name="De Carvalho L.P.S."/>
            <person name="Shen B."/>
        </authorList>
    </citation>
    <scope>NUCLEOTIDE SEQUENCE [LARGE SCALE GENOMIC DNA]</scope>
    <source>
        <strain evidence="1 2">NPDC000234</strain>
    </source>
</reference>
<name>A0ABV1X156_9ACTN</name>
<dbReference type="EMBL" id="JBEPEK010000196">
    <property type="protein sequence ID" value="MER7182746.1"/>
    <property type="molecule type" value="Genomic_DNA"/>
</dbReference>
<evidence type="ECO:0000313" key="1">
    <source>
        <dbReference type="EMBL" id="MER7182746.1"/>
    </source>
</evidence>
<accession>A0ABV1X156</accession>
<evidence type="ECO:0000313" key="2">
    <source>
        <dbReference type="Proteomes" id="UP001474181"/>
    </source>
</evidence>